<evidence type="ECO:0000256" key="12">
    <source>
        <dbReference type="SAM" id="MobiDB-lite"/>
    </source>
</evidence>
<dbReference type="Proteomes" id="UP000307440">
    <property type="component" value="Unassembled WGS sequence"/>
</dbReference>
<feature type="domain" description="C2" evidence="14">
    <location>
        <begin position="667"/>
        <end position="786"/>
    </location>
</feature>
<evidence type="ECO:0000313" key="16">
    <source>
        <dbReference type="EMBL" id="TFK25271.1"/>
    </source>
</evidence>
<keyword evidence="4 13" id="KW-0812">Transmembrane</keyword>
<evidence type="ECO:0000256" key="3">
    <source>
        <dbReference type="ARBA" id="ARBA00022553"/>
    </source>
</evidence>
<feature type="transmembrane region" description="Helical" evidence="13">
    <location>
        <begin position="203"/>
        <end position="225"/>
    </location>
</feature>
<evidence type="ECO:0000313" key="17">
    <source>
        <dbReference type="Proteomes" id="UP000307440"/>
    </source>
</evidence>
<dbReference type="PIRSF" id="PIRSF037232">
    <property type="entry name" value="Tricalbin"/>
    <property type="match status" value="1"/>
</dbReference>
<evidence type="ECO:0000256" key="5">
    <source>
        <dbReference type="ARBA" id="ARBA00022737"/>
    </source>
</evidence>
<dbReference type="InterPro" id="IPR017147">
    <property type="entry name" value="Tricalbin"/>
</dbReference>
<dbReference type="Pfam" id="PF24920">
    <property type="entry name" value="C2_TCB1"/>
    <property type="match status" value="1"/>
</dbReference>
<keyword evidence="7 13" id="KW-1133">Transmembrane helix</keyword>
<dbReference type="GO" id="GO:0005789">
    <property type="term" value="C:endoplasmic reticulum membrane"/>
    <property type="evidence" value="ECO:0007669"/>
    <property type="project" value="UniProtKB-SubCell"/>
</dbReference>
<keyword evidence="2" id="KW-0813">Transport</keyword>
<evidence type="ECO:0000256" key="1">
    <source>
        <dbReference type="ARBA" id="ARBA00004586"/>
    </source>
</evidence>
<evidence type="ECO:0000256" key="13">
    <source>
        <dbReference type="SAM" id="Phobius"/>
    </source>
</evidence>
<feature type="coiled-coil region" evidence="11">
    <location>
        <begin position="634"/>
        <end position="662"/>
    </location>
</feature>
<dbReference type="InterPro" id="IPR035892">
    <property type="entry name" value="C2_domain_sf"/>
</dbReference>
<feature type="region of interest" description="Disordered" evidence="12">
    <location>
        <begin position="971"/>
        <end position="993"/>
    </location>
</feature>
<feature type="region of interest" description="Disordered" evidence="12">
    <location>
        <begin position="120"/>
        <end position="144"/>
    </location>
</feature>
<dbReference type="PROSITE" id="PS50004">
    <property type="entry name" value="C2"/>
    <property type="match status" value="4"/>
</dbReference>
<feature type="domain" description="C2" evidence="14">
    <location>
        <begin position="489"/>
        <end position="612"/>
    </location>
</feature>
<keyword evidence="9" id="KW-0446">Lipid-binding</keyword>
<keyword evidence="5" id="KW-0677">Repeat</keyword>
<evidence type="ECO:0000256" key="8">
    <source>
        <dbReference type="ARBA" id="ARBA00023055"/>
    </source>
</evidence>
<gene>
    <name evidence="16" type="ORF">FA15DRAFT_668641</name>
</gene>
<dbReference type="CDD" id="cd04052">
    <property type="entry name" value="C2B_Tricalbin-like"/>
    <property type="match status" value="1"/>
</dbReference>
<feature type="compositionally biased region" description="Low complexity" evidence="12">
    <location>
        <begin position="129"/>
        <end position="141"/>
    </location>
</feature>
<dbReference type="PROSITE" id="PS51847">
    <property type="entry name" value="SMP"/>
    <property type="match status" value="1"/>
</dbReference>
<dbReference type="OrthoDB" id="1029639at2759"/>
<sequence>MSTNLADEAALFRRAREEFTQEVEAKGVPVQHLNPTATLAEKGAQHMEHMTQNLAPKSPTGLADTLFPESAGGKPALKVVADALPGKFNVPTIMVEDSDAANAQKAIKDTLKIVTDAKPAAKATAEGKTPVTSSSGTPTPTANTKQVVPPIPDWYIVGWRQMLGIDKPPVPTTEISPEEKDKNILNNFISDQFYVQWLQNAGVIVFAILSTHVLSFLGFGFGWIFPILGICYTQHTTNIQRFERAARDDMIREMVHTNQGPDTVNFPHESVEWMNQFLQRFWYIYMPVLNKTISTTVDMVLVYSTPAFLDSMKLTDFTLGNKAPRIDKVWTMRRVSSKAASKRDGDANENANAKDAEEEVNGEDIVEWEWDISFTPDDTKEMTVGQAETQVSPRVLLHVRLGKGFATAALPILVEGISLKGRMKIRMKLAAAFPYVQILDFCFMTPPEINYVLKPIGGETFGFDIASIPGLSTFIQDTTHGILGPMMYHPNIYRLNLEQMMSGKPLQSAIGVLEVRINSGRGIKGGSIADSTPDPFVALSIDDKPEIEKTKWKENTHNPSWMEVKYLLLTKLEGKLNMHVYDFNERRQNLKIGSAVFDLSVLNGEPVQEGLSAPFMDGEKERGELRYGLTWYPCRDEEAELKKKLQREAEKEKEKEKIARDVEGGEVEGESVVDEPVLEQEEESTIGVVRLVVHQAKDLGGGEPNPLAKIYLNHSSKPVFSTVPYKRSSSPYWEAPYEYLCSSRDTDVVTVKVVNDRDFVSDPVMGHVSVKLQDLLEYKKSGKDWFPLSGCKTGQLRVSAIWKPVVATEGNLASMGKYHAPIGVVRIWIQKATNVKNLESLGGKSDPYVRVLNRNAVKGKTAVVDNNLNPVWDEILYVPVHSLRESVMLECMDHEVITKDRPLGCVDLRVSDLARKTGNPKAPFASTGPRKAADPLVFLEKKKATTGVLHYEATFIPADNFPITFNATGAGQTKKTDKEEGGGYVDEEEEDDHSEAVALTVKSLKRSSMVVLDSAGVTPVTPAVGYSSLANGPPSTQAPPPETLFKQQSGIAVFHIVSGQLAKTGRIEVLMDDGDWPALSTAKSRSTEARWDFVGEGFVKEIDFSQVHVFLDAADEEGKDYILAEWSGPVKELLRDTVDGTKEIVLVDKNGRNESRIVVEVRYIPVPIVLEPRESVNNQGTLRVKLVDGRDLRAVDRGGKSDPYAVFTLGGEKVFKSQTHKKTIEPVWNEDFEVSIPSRAAADFQIELFDWNQIEQDKSIGVGRINLADLEAFKLSEREVVLSTGKYGEKGVVRVQMLFQPRIIAKERKNTATFVGAGGRAMTSLGAAPVSVGKGVIQGVTSVFKRD</sequence>
<feature type="domain" description="C2" evidence="14">
    <location>
        <begin position="792"/>
        <end position="924"/>
    </location>
</feature>
<dbReference type="EMBL" id="ML210188">
    <property type="protein sequence ID" value="TFK25271.1"/>
    <property type="molecule type" value="Genomic_DNA"/>
</dbReference>
<dbReference type="GO" id="GO:0006869">
    <property type="term" value="P:lipid transport"/>
    <property type="evidence" value="ECO:0007669"/>
    <property type="project" value="UniProtKB-KW"/>
</dbReference>
<dbReference type="Pfam" id="PF00168">
    <property type="entry name" value="C2"/>
    <property type="match status" value="4"/>
</dbReference>
<protein>
    <recommendedName>
        <fullName evidence="18">Tricalbin</fullName>
    </recommendedName>
</protein>
<reference evidence="16 17" key="1">
    <citation type="journal article" date="2019" name="Nat. Ecol. Evol.">
        <title>Megaphylogeny resolves global patterns of mushroom evolution.</title>
        <authorList>
            <person name="Varga T."/>
            <person name="Krizsan K."/>
            <person name="Foldi C."/>
            <person name="Dima B."/>
            <person name="Sanchez-Garcia M."/>
            <person name="Sanchez-Ramirez S."/>
            <person name="Szollosi G.J."/>
            <person name="Szarkandi J.G."/>
            <person name="Papp V."/>
            <person name="Albert L."/>
            <person name="Andreopoulos W."/>
            <person name="Angelini C."/>
            <person name="Antonin V."/>
            <person name="Barry K.W."/>
            <person name="Bougher N.L."/>
            <person name="Buchanan P."/>
            <person name="Buyck B."/>
            <person name="Bense V."/>
            <person name="Catcheside P."/>
            <person name="Chovatia M."/>
            <person name="Cooper J."/>
            <person name="Damon W."/>
            <person name="Desjardin D."/>
            <person name="Finy P."/>
            <person name="Geml J."/>
            <person name="Haridas S."/>
            <person name="Hughes K."/>
            <person name="Justo A."/>
            <person name="Karasinski D."/>
            <person name="Kautmanova I."/>
            <person name="Kiss B."/>
            <person name="Kocsube S."/>
            <person name="Kotiranta H."/>
            <person name="LaButti K.M."/>
            <person name="Lechner B.E."/>
            <person name="Liimatainen K."/>
            <person name="Lipzen A."/>
            <person name="Lukacs Z."/>
            <person name="Mihaltcheva S."/>
            <person name="Morgado L.N."/>
            <person name="Niskanen T."/>
            <person name="Noordeloos M.E."/>
            <person name="Ohm R.A."/>
            <person name="Ortiz-Santana B."/>
            <person name="Ovrebo C."/>
            <person name="Racz N."/>
            <person name="Riley R."/>
            <person name="Savchenko A."/>
            <person name="Shiryaev A."/>
            <person name="Soop K."/>
            <person name="Spirin V."/>
            <person name="Szebenyi C."/>
            <person name="Tomsovsky M."/>
            <person name="Tulloss R.E."/>
            <person name="Uehling J."/>
            <person name="Grigoriev I.V."/>
            <person name="Vagvolgyi C."/>
            <person name="Papp T."/>
            <person name="Martin F.M."/>
            <person name="Miettinen O."/>
            <person name="Hibbett D.S."/>
            <person name="Nagy L.G."/>
        </authorList>
    </citation>
    <scope>NUCLEOTIDE SEQUENCE [LARGE SCALE GENOMIC DNA]</scope>
    <source>
        <strain evidence="16 17">CBS 121175</strain>
    </source>
</reference>
<evidence type="ECO:0008006" key="18">
    <source>
        <dbReference type="Google" id="ProtNLM"/>
    </source>
</evidence>
<keyword evidence="6" id="KW-0256">Endoplasmic reticulum</keyword>
<dbReference type="InterPro" id="IPR052455">
    <property type="entry name" value="Tricalbin_domain"/>
</dbReference>
<dbReference type="SMART" id="SM00239">
    <property type="entry name" value="C2"/>
    <property type="match status" value="4"/>
</dbReference>
<dbReference type="InterPro" id="IPR037761">
    <property type="entry name" value="C2A_Tricalbin"/>
</dbReference>
<dbReference type="InterPro" id="IPR037756">
    <property type="entry name" value="C2D_Tricalbin"/>
</dbReference>
<dbReference type="GO" id="GO:0061817">
    <property type="term" value="P:endoplasmic reticulum-plasma membrane tethering"/>
    <property type="evidence" value="ECO:0007669"/>
    <property type="project" value="InterPro"/>
</dbReference>
<evidence type="ECO:0000256" key="10">
    <source>
        <dbReference type="ARBA" id="ARBA00023136"/>
    </source>
</evidence>
<dbReference type="GO" id="GO:0071944">
    <property type="term" value="C:cell periphery"/>
    <property type="evidence" value="ECO:0007669"/>
    <property type="project" value="UniProtKB-ARBA"/>
</dbReference>
<dbReference type="PANTHER" id="PTHR46980:SF2">
    <property type="entry name" value="TRICALBIN-1-RELATED"/>
    <property type="match status" value="1"/>
</dbReference>
<evidence type="ECO:0000256" key="9">
    <source>
        <dbReference type="ARBA" id="ARBA00023121"/>
    </source>
</evidence>
<dbReference type="GO" id="GO:0008289">
    <property type="term" value="F:lipid binding"/>
    <property type="evidence" value="ECO:0007669"/>
    <property type="project" value="UniProtKB-KW"/>
</dbReference>
<organism evidence="16 17">
    <name type="scientific">Coprinopsis marcescibilis</name>
    <name type="common">Agaric fungus</name>
    <name type="synonym">Psathyrella marcescibilis</name>
    <dbReference type="NCBI Taxonomy" id="230819"/>
    <lineage>
        <taxon>Eukaryota</taxon>
        <taxon>Fungi</taxon>
        <taxon>Dikarya</taxon>
        <taxon>Basidiomycota</taxon>
        <taxon>Agaricomycotina</taxon>
        <taxon>Agaricomycetes</taxon>
        <taxon>Agaricomycetidae</taxon>
        <taxon>Agaricales</taxon>
        <taxon>Agaricineae</taxon>
        <taxon>Psathyrellaceae</taxon>
        <taxon>Coprinopsis</taxon>
    </lineage>
</organism>
<dbReference type="STRING" id="230819.A0A5C3KX80"/>
<dbReference type="InterPro" id="IPR000008">
    <property type="entry name" value="C2_dom"/>
</dbReference>
<feature type="domain" description="SMP-LTD" evidence="15">
    <location>
        <begin position="267"/>
        <end position="498"/>
    </location>
</feature>
<evidence type="ECO:0000259" key="14">
    <source>
        <dbReference type="PROSITE" id="PS50004"/>
    </source>
</evidence>
<feature type="domain" description="C2" evidence="14">
    <location>
        <begin position="1162"/>
        <end position="1280"/>
    </location>
</feature>
<name>A0A5C3KX80_COPMA</name>
<accession>A0A5C3KX80</accession>
<evidence type="ECO:0000256" key="7">
    <source>
        <dbReference type="ARBA" id="ARBA00022989"/>
    </source>
</evidence>
<keyword evidence="10 13" id="KW-0472">Membrane</keyword>
<dbReference type="SUPFAM" id="SSF49562">
    <property type="entry name" value="C2 domain (Calcium/lipid-binding domain, CaLB)"/>
    <property type="match status" value="4"/>
</dbReference>
<dbReference type="InterPro" id="IPR031468">
    <property type="entry name" value="SMP_LBD"/>
</dbReference>
<evidence type="ECO:0000259" key="15">
    <source>
        <dbReference type="PROSITE" id="PS51847"/>
    </source>
</evidence>
<evidence type="ECO:0000256" key="2">
    <source>
        <dbReference type="ARBA" id="ARBA00022448"/>
    </source>
</evidence>
<dbReference type="Gene3D" id="2.60.40.150">
    <property type="entry name" value="C2 domain"/>
    <property type="match status" value="4"/>
</dbReference>
<dbReference type="CDD" id="cd21678">
    <property type="entry name" value="SMP_TCB"/>
    <property type="match status" value="1"/>
</dbReference>
<dbReference type="CDD" id="cd04040">
    <property type="entry name" value="C2D_Tricalbin-like"/>
    <property type="match status" value="1"/>
</dbReference>
<keyword evidence="3" id="KW-0597">Phosphoprotein</keyword>
<dbReference type="PANTHER" id="PTHR46980">
    <property type="entry name" value="TRICALBIN-1-RELATED"/>
    <property type="match status" value="1"/>
</dbReference>
<dbReference type="CDD" id="cd04045">
    <property type="entry name" value="C2C_Tricalbin-like"/>
    <property type="match status" value="1"/>
</dbReference>
<evidence type="ECO:0000256" key="6">
    <source>
        <dbReference type="ARBA" id="ARBA00022824"/>
    </source>
</evidence>
<dbReference type="InterPro" id="IPR037765">
    <property type="entry name" value="C2B_Tricalbin"/>
</dbReference>
<dbReference type="InterPro" id="IPR037762">
    <property type="entry name" value="C2C_Tricalbin"/>
</dbReference>
<dbReference type="Pfam" id="PF25669">
    <property type="entry name" value="SMP_MUG190-like"/>
    <property type="match status" value="1"/>
</dbReference>
<dbReference type="InterPro" id="IPR056910">
    <property type="entry name" value="TCB1-3_C2"/>
</dbReference>
<evidence type="ECO:0000256" key="11">
    <source>
        <dbReference type="SAM" id="Coils"/>
    </source>
</evidence>
<keyword evidence="17" id="KW-1185">Reference proteome</keyword>
<dbReference type="CDD" id="cd04044">
    <property type="entry name" value="C2A_Tricalbin-like"/>
    <property type="match status" value="1"/>
</dbReference>
<evidence type="ECO:0000256" key="4">
    <source>
        <dbReference type="ARBA" id="ARBA00022692"/>
    </source>
</evidence>
<keyword evidence="11" id="KW-0175">Coiled coil</keyword>
<keyword evidence="8" id="KW-0445">Lipid transport</keyword>
<proteinExistence type="predicted"/>
<comment type="subcellular location">
    <subcellularLocation>
        <location evidence="1">Endoplasmic reticulum membrane</location>
    </subcellularLocation>
</comment>